<evidence type="ECO:0000313" key="2">
    <source>
        <dbReference type="Proteomes" id="UP001597369"/>
    </source>
</evidence>
<evidence type="ECO:0008006" key="3">
    <source>
        <dbReference type="Google" id="ProtNLM"/>
    </source>
</evidence>
<comment type="caution">
    <text evidence="1">The sequence shown here is derived from an EMBL/GenBank/DDBJ whole genome shotgun (WGS) entry which is preliminary data.</text>
</comment>
<organism evidence="1 2">
    <name type="scientific">Pontibacter silvestris</name>
    <dbReference type="NCBI Taxonomy" id="2305183"/>
    <lineage>
        <taxon>Bacteria</taxon>
        <taxon>Pseudomonadati</taxon>
        <taxon>Bacteroidota</taxon>
        <taxon>Cytophagia</taxon>
        <taxon>Cytophagales</taxon>
        <taxon>Hymenobacteraceae</taxon>
        <taxon>Pontibacter</taxon>
    </lineage>
</organism>
<dbReference type="Proteomes" id="UP001597369">
    <property type="component" value="Unassembled WGS sequence"/>
</dbReference>
<dbReference type="RefSeq" id="WP_229960646.1">
    <property type="nucleotide sequence ID" value="NZ_JAJJWI010000008.1"/>
</dbReference>
<name>A0ABW4WWX2_9BACT</name>
<protein>
    <recommendedName>
        <fullName evidence="3">DUF3575 domain-containing protein</fullName>
    </recommendedName>
</protein>
<accession>A0ABW4WWX2</accession>
<keyword evidence="2" id="KW-1185">Reference proteome</keyword>
<gene>
    <name evidence="1" type="ORF">ACFSKU_07555</name>
</gene>
<proteinExistence type="predicted"/>
<dbReference type="EMBL" id="JBHUHV010000022">
    <property type="protein sequence ID" value="MFD2066736.1"/>
    <property type="molecule type" value="Genomic_DNA"/>
</dbReference>
<sequence>MLFFGVISQAVAQAQFDSLRIQKQVDAATSPAYKFALGVRRAVIVGEYDFGITGKYFLSGTSALEVGMSKALLKSHAYQLSGMYERHNRLFRSKNFFLYYGAGGGILVFDKQADGLLDENDKVTAKGAIGYIAGIEAGLGKIPLAVSFDFKSLYYIKGNTPVYRVLNVVGPGISLKYRFGMNR</sequence>
<reference evidence="2" key="1">
    <citation type="journal article" date="2019" name="Int. J. Syst. Evol. Microbiol.">
        <title>The Global Catalogue of Microorganisms (GCM) 10K type strain sequencing project: providing services to taxonomists for standard genome sequencing and annotation.</title>
        <authorList>
            <consortium name="The Broad Institute Genomics Platform"/>
            <consortium name="The Broad Institute Genome Sequencing Center for Infectious Disease"/>
            <person name="Wu L."/>
            <person name="Ma J."/>
        </authorList>
    </citation>
    <scope>NUCLEOTIDE SEQUENCE [LARGE SCALE GENOMIC DNA]</scope>
    <source>
        <strain evidence="2">JCM 16545</strain>
    </source>
</reference>
<evidence type="ECO:0000313" key="1">
    <source>
        <dbReference type="EMBL" id="MFD2066736.1"/>
    </source>
</evidence>